<dbReference type="InterPro" id="IPR027806">
    <property type="entry name" value="HARBI1_dom"/>
</dbReference>
<evidence type="ECO:0000313" key="4">
    <source>
        <dbReference type="EMBL" id="ETO80789.1"/>
    </source>
</evidence>
<reference evidence="4 5" key="1">
    <citation type="submission" date="2013-11" db="EMBL/GenBank/DDBJ databases">
        <title>The Genome Sequence of Phytophthora parasitica P1976.</title>
        <authorList>
            <consortium name="The Broad Institute Genomics Platform"/>
            <person name="Russ C."/>
            <person name="Tyler B."/>
            <person name="Panabieres F."/>
            <person name="Shan W."/>
            <person name="Tripathy S."/>
            <person name="Grunwald N."/>
            <person name="Machado M."/>
            <person name="Johnson C.S."/>
            <person name="Walker B."/>
            <person name="Young S."/>
            <person name="Zeng Q."/>
            <person name="Gargeya S."/>
            <person name="Fitzgerald M."/>
            <person name="Haas B."/>
            <person name="Abouelleil A."/>
            <person name="Allen A.W."/>
            <person name="Alvarado L."/>
            <person name="Arachchi H.M."/>
            <person name="Berlin A.M."/>
            <person name="Chapman S.B."/>
            <person name="Gainer-Dewar J."/>
            <person name="Goldberg J."/>
            <person name="Griggs A."/>
            <person name="Gujja S."/>
            <person name="Hansen M."/>
            <person name="Howarth C."/>
            <person name="Imamovic A."/>
            <person name="Ireland A."/>
            <person name="Larimer J."/>
            <person name="McCowan C."/>
            <person name="Murphy C."/>
            <person name="Pearson M."/>
            <person name="Poon T.W."/>
            <person name="Priest M."/>
            <person name="Roberts A."/>
            <person name="Saif S."/>
            <person name="Shea T."/>
            <person name="Sisk P."/>
            <person name="Sykes S."/>
            <person name="Wortman J."/>
            <person name="Nusbaum C."/>
            <person name="Birren B."/>
        </authorList>
    </citation>
    <scope>NUCLEOTIDE SEQUENCE [LARGE SCALE GENOMIC DNA]</scope>
    <source>
        <strain evidence="4 5">P1976</strain>
    </source>
</reference>
<comment type="caution">
    <text evidence="4">The sequence shown here is derived from an EMBL/GenBank/DDBJ whole genome shotgun (WGS) entry which is preliminary data.</text>
</comment>
<keyword evidence="2" id="KW-0479">Metal-binding</keyword>
<evidence type="ECO:0000256" key="1">
    <source>
        <dbReference type="ARBA" id="ARBA00001968"/>
    </source>
</evidence>
<accession>A0A081APH8</accession>
<comment type="cofactor">
    <cofactor evidence="1">
        <name>a divalent metal cation</name>
        <dbReference type="ChEBI" id="CHEBI:60240"/>
    </cofactor>
</comment>
<dbReference type="GO" id="GO:0046872">
    <property type="term" value="F:metal ion binding"/>
    <property type="evidence" value="ECO:0007669"/>
    <property type="project" value="UniProtKB-KW"/>
</dbReference>
<name>A0A081APH8_PHYNI</name>
<dbReference type="AlphaFoldDB" id="A0A081APH8"/>
<proteinExistence type="predicted"/>
<protein>
    <recommendedName>
        <fullName evidence="3">DDE Tnp4 domain-containing protein</fullName>
    </recommendedName>
</protein>
<dbReference type="Pfam" id="PF13359">
    <property type="entry name" value="DDE_Tnp_4"/>
    <property type="match status" value="1"/>
</dbReference>
<evidence type="ECO:0000256" key="2">
    <source>
        <dbReference type="ARBA" id="ARBA00022723"/>
    </source>
</evidence>
<evidence type="ECO:0000313" key="5">
    <source>
        <dbReference type="Proteomes" id="UP000028582"/>
    </source>
</evidence>
<dbReference type="EMBL" id="ANJA01000964">
    <property type="protein sequence ID" value="ETO80789.1"/>
    <property type="molecule type" value="Genomic_DNA"/>
</dbReference>
<gene>
    <name evidence="4" type="ORF">F444_04781</name>
</gene>
<evidence type="ECO:0000259" key="3">
    <source>
        <dbReference type="Pfam" id="PF13359"/>
    </source>
</evidence>
<dbReference type="Proteomes" id="UP000028582">
    <property type="component" value="Unassembled WGS sequence"/>
</dbReference>
<organism evidence="4 5">
    <name type="scientific">Phytophthora nicotianae P1976</name>
    <dbReference type="NCBI Taxonomy" id="1317066"/>
    <lineage>
        <taxon>Eukaryota</taxon>
        <taxon>Sar</taxon>
        <taxon>Stramenopiles</taxon>
        <taxon>Oomycota</taxon>
        <taxon>Peronosporomycetes</taxon>
        <taxon>Peronosporales</taxon>
        <taxon>Peronosporaceae</taxon>
        <taxon>Phytophthora</taxon>
    </lineage>
</organism>
<sequence>MGNRCNCCLSTCITAIGAQVYPFSSVHRKLGSSARIISSKEGIPGVVGAIDGSLVEINRSVDFEGYYCRKMFPALNVQAVVDHRMRFTSVKVRPGLWSDQKIWRAAALGSTYDKYLPTGTPSLVTLGTLSVQ</sequence>
<feature type="domain" description="DDE Tnp4" evidence="3">
    <location>
        <begin position="50"/>
        <end position="111"/>
    </location>
</feature>